<dbReference type="EMBL" id="ACZR01000018">
    <property type="protein sequence ID" value="EEX49668.1"/>
    <property type="molecule type" value="Genomic_DNA"/>
</dbReference>
<keyword evidence="2" id="KW-0813">Transport</keyword>
<dbReference type="PANTHER" id="PTHR34501">
    <property type="entry name" value="PROTEIN YDDL-RELATED"/>
    <property type="match status" value="1"/>
</dbReference>
<keyword evidence="6" id="KW-0406">Ion transport</keyword>
<evidence type="ECO:0000259" key="11">
    <source>
        <dbReference type="Pfam" id="PF13609"/>
    </source>
</evidence>
<gene>
    <name evidence="12" type="primary">ompC</name>
    <name evidence="12" type="ORF">HMPREF0621_1715</name>
</gene>
<reference evidence="12 13" key="1">
    <citation type="submission" date="2009-10" db="EMBL/GenBank/DDBJ databases">
        <authorList>
            <person name="Muzny D."/>
            <person name="Qin X."/>
            <person name="Deng J."/>
            <person name="Jiang H."/>
            <person name="Liu Y."/>
            <person name="Qu J."/>
            <person name="Song X.-Z."/>
            <person name="Zhang L."/>
            <person name="Thornton R."/>
            <person name="Coyle M."/>
            <person name="Francisco L."/>
            <person name="Jackson L."/>
            <person name="Javaid M."/>
            <person name="Korchina V."/>
            <person name="Kovar C."/>
            <person name="Mata R."/>
            <person name="Mathew T."/>
            <person name="Ngo R."/>
            <person name="Nguyen L."/>
            <person name="Nguyen N."/>
            <person name="Okwuonu G."/>
            <person name="Ongeri F."/>
            <person name="Pham C."/>
            <person name="Simmons D."/>
            <person name="Wilczek-Boney K."/>
            <person name="Hale W."/>
            <person name="Jakkamsetti A."/>
            <person name="Pham P."/>
            <person name="Ruth R."/>
            <person name="San Lucas F."/>
            <person name="Warren J."/>
            <person name="Zhang J."/>
            <person name="Zhao Z."/>
            <person name="Zhou C."/>
            <person name="Zhu D."/>
            <person name="Lee S."/>
            <person name="Bess C."/>
            <person name="Blankenburg K."/>
            <person name="Forbes L."/>
            <person name="Fu Q."/>
            <person name="Gubbala S."/>
            <person name="Hirani K."/>
            <person name="Jayaseelan J.C."/>
            <person name="Lara F."/>
            <person name="Munidasa M."/>
            <person name="Palculict T."/>
            <person name="Patil S."/>
            <person name="Pu L.-L."/>
            <person name="Saada N."/>
            <person name="Tang L."/>
            <person name="Weissenberger G."/>
            <person name="Zhu Y."/>
            <person name="Hemphill L."/>
            <person name="Shang Y."/>
            <person name="Youmans B."/>
            <person name="Ayvaz T."/>
            <person name="Ross M."/>
            <person name="Santibanez J."/>
            <person name="Aqrawi P."/>
            <person name="Gross S."/>
            <person name="Joshi V."/>
            <person name="Fowler G."/>
            <person name="Nazareth L."/>
            <person name="Reid J."/>
            <person name="Worley K."/>
            <person name="Petrosino J."/>
            <person name="Highlander S."/>
            <person name="Gibbs R."/>
        </authorList>
    </citation>
    <scope>NUCLEOTIDE SEQUENCE [LARGE SCALE GENOMIC DNA]</scope>
    <source>
        <strain evidence="12 13">ATCC 43325</strain>
    </source>
</reference>
<evidence type="ECO:0000256" key="6">
    <source>
        <dbReference type="ARBA" id="ARBA00023065"/>
    </source>
</evidence>
<evidence type="ECO:0000256" key="1">
    <source>
        <dbReference type="ARBA" id="ARBA00004571"/>
    </source>
</evidence>
<feature type="signal peptide" evidence="10">
    <location>
        <begin position="1"/>
        <end position="20"/>
    </location>
</feature>
<dbReference type="InterPro" id="IPR023614">
    <property type="entry name" value="Porin_dom_sf"/>
</dbReference>
<evidence type="ECO:0000256" key="7">
    <source>
        <dbReference type="ARBA" id="ARBA00023114"/>
    </source>
</evidence>
<dbReference type="GO" id="GO:0046930">
    <property type="term" value="C:pore complex"/>
    <property type="evidence" value="ECO:0007669"/>
    <property type="project" value="UniProtKB-KW"/>
</dbReference>
<dbReference type="RefSeq" id="WP_005762698.1">
    <property type="nucleotide sequence ID" value="NZ_GG704810.1"/>
</dbReference>
<organism evidence="12 13">
    <name type="scientific">Pasteurella dagmatis ATCC 43325</name>
    <dbReference type="NCBI Taxonomy" id="667128"/>
    <lineage>
        <taxon>Bacteria</taxon>
        <taxon>Pseudomonadati</taxon>
        <taxon>Pseudomonadota</taxon>
        <taxon>Gammaproteobacteria</taxon>
        <taxon>Pasteurellales</taxon>
        <taxon>Pasteurellaceae</taxon>
        <taxon>Pasteurella</taxon>
    </lineage>
</organism>
<protein>
    <submittedName>
        <fullName evidence="12">Gram-negative porin</fullName>
    </submittedName>
</protein>
<dbReference type="CDD" id="cd00342">
    <property type="entry name" value="gram_neg_porins"/>
    <property type="match status" value="1"/>
</dbReference>
<evidence type="ECO:0000256" key="10">
    <source>
        <dbReference type="SAM" id="SignalP"/>
    </source>
</evidence>
<sequence>MKKTIIALATAAVFATSANAATVYEKDGAKVEVGGAVRVLLSKEKDKRADLINDESRLEIKASQDLGNGLGALGGLEIRFEDTDSSNSFGSPTTHQLYAGFDYEGIGTLTFGKQTTNGDDIEINENTYTWGGNNNLTADAEKSIKFRSAEWSGFSFGLDYLFGNAIKKDGPDLTNRYAIEHLALLPQEYKYGYQASVFYTRELIKDLSFNLAAGYGVDTYDSESTKKTSELKSWRVASQLAYGPVTFGAEYGQSINKARDIKAATGKYLLVSSSFQIAEPSKVYVQWINTRSKVHLGQPIEDLSVPGYGLWIHPNAKAEENTYLVGVDYKLHKNVVTYLEYAHSVIKNESKFQWYETSSRELVDPVYSSKITVRDNKVGVGLRVFF</sequence>
<keyword evidence="13" id="KW-1185">Reference proteome</keyword>
<dbReference type="AlphaFoldDB" id="C9PRU1"/>
<feature type="chain" id="PRO_5003000062" evidence="10">
    <location>
        <begin position="21"/>
        <end position="386"/>
    </location>
</feature>
<proteinExistence type="predicted"/>
<dbReference type="HOGENOM" id="CLU_058202_1_1_6"/>
<keyword evidence="3" id="KW-1134">Transmembrane beta strand</keyword>
<dbReference type="InterPro" id="IPR033900">
    <property type="entry name" value="Gram_neg_porin_domain"/>
</dbReference>
<comment type="caution">
    <text evidence="12">The sequence shown here is derived from an EMBL/GenBank/DDBJ whole genome shotgun (WGS) entry which is preliminary data.</text>
</comment>
<keyword evidence="7" id="KW-0626">Porin</keyword>
<keyword evidence="4" id="KW-0812">Transmembrane</keyword>
<evidence type="ECO:0000256" key="5">
    <source>
        <dbReference type="ARBA" id="ARBA00022729"/>
    </source>
</evidence>
<evidence type="ECO:0000256" key="9">
    <source>
        <dbReference type="ARBA" id="ARBA00023237"/>
    </source>
</evidence>
<dbReference type="STRING" id="667128.HMPREF0621_1715"/>
<keyword evidence="8" id="KW-0472">Membrane</keyword>
<feature type="domain" description="Porin" evidence="11">
    <location>
        <begin position="7"/>
        <end position="344"/>
    </location>
</feature>
<dbReference type="InterPro" id="IPR050298">
    <property type="entry name" value="Gram-neg_bact_OMP"/>
</dbReference>
<keyword evidence="9" id="KW-0998">Cell outer membrane</keyword>
<dbReference type="GO" id="GO:0009279">
    <property type="term" value="C:cell outer membrane"/>
    <property type="evidence" value="ECO:0007669"/>
    <property type="project" value="UniProtKB-SubCell"/>
</dbReference>
<dbReference type="Gene3D" id="2.40.160.10">
    <property type="entry name" value="Porin"/>
    <property type="match status" value="1"/>
</dbReference>
<name>C9PRU1_9PAST</name>
<dbReference type="Pfam" id="PF13609">
    <property type="entry name" value="Porin_4"/>
    <property type="match status" value="1"/>
</dbReference>
<keyword evidence="5 10" id="KW-0732">Signal</keyword>
<dbReference type="PANTHER" id="PTHR34501:SF2">
    <property type="entry name" value="OUTER MEMBRANE PORIN F-RELATED"/>
    <property type="match status" value="1"/>
</dbReference>
<evidence type="ECO:0000313" key="13">
    <source>
        <dbReference type="Proteomes" id="UP000005519"/>
    </source>
</evidence>
<evidence type="ECO:0000256" key="2">
    <source>
        <dbReference type="ARBA" id="ARBA00022448"/>
    </source>
</evidence>
<dbReference type="OrthoDB" id="784582at2"/>
<dbReference type="GO" id="GO:0006811">
    <property type="term" value="P:monoatomic ion transport"/>
    <property type="evidence" value="ECO:0007669"/>
    <property type="project" value="UniProtKB-KW"/>
</dbReference>
<evidence type="ECO:0000256" key="4">
    <source>
        <dbReference type="ARBA" id="ARBA00022692"/>
    </source>
</evidence>
<dbReference type="Proteomes" id="UP000005519">
    <property type="component" value="Unassembled WGS sequence"/>
</dbReference>
<dbReference type="SUPFAM" id="SSF56935">
    <property type="entry name" value="Porins"/>
    <property type="match status" value="1"/>
</dbReference>
<evidence type="ECO:0000256" key="8">
    <source>
        <dbReference type="ARBA" id="ARBA00023136"/>
    </source>
</evidence>
<evidence type="ECO:0000256" key="3">
    <source>
        <dbReference type="ARBA" id="ARBA00022452"/>
    </source>
</evidence>
<accession>C9PRU1</accession>
<comment type="subcellular location">
    <subcellularLocation>
        <location evidence="1">Cell outer membrane</location>
        <topology evidence="1">Multi-pass membrane protein</topology>
    </subcellularLocation>
</comment>
<evidence type="ECO:0000313" key="12">
    <source>
        <dbReference type="EMBL" id="EEX49668.1"/>
    </source>
</evidence>
<dbReference type="GO" id="GO:0015288">
    <property type="term" value="F:porin activity"/>
    <property type="evidence" value="ECO:0007669"/>
    <property type="project" value="UniProtKB-KW"/>
</dbReference>